<evidence type="ECO:0000313" key="3">
    <source>
        <dbReference type="Proteomes" id="UP000502041"/>
    </source>
</evidence>
<accession>A0A6H2HBU8</accession>
<gene>
    <name evidence="2" type="primary">bfd</name>
    <name evidence="2" type="ORF">HC248_02674</name>
</gene>
<protein>
    <submittedName>
        <fullName evidence="2">Bacterioferritin-associated ferredoxin</fullName>
    </submittedName>
</protein>
<reference evidence="2 3" key="1">
    <citation type="submission" date="2020-04" db="EMBL/GenBank/DDBJ databases">
        <title>Complete genome of a Psychrophilic, Marine, Gas Vacuolate Bacterium Polaromonas vacuolata KCTC 22033T.</title>
        <authorList>
            <person name="Hwang K."/>
            <person name="Kim K.M."/>
        </authorList>
    </citation>
    <scope>NUCLEOTIDE SEQUENCE [LARGE SCALE GENOMIC DNA]</scope>
    <source>
        <strain evidence="2 3">KCTC 22033</strain>
    </source>
</reference>
<evidence type="ECO:0000313" key="2">
    <source>
        <dbReference type="EMBL" id="QJC57349.1"/>
    </source>
</evidence>
<name>A0A6H2HBU8_9BURK</name>
<dbReference type="EMBL" id="CP051461">
    <property type="protein sequence ID" value="QJC57349.1"/>
    <property type="molecule type" value="Genomic_DNA"/>
</dbReference>
<organism evidence="2 3">
    <name type="scientific">Polaromonas vacuolata</name>
    <dbReference type="NCBI Taxonomy" id="37448"/>
    <lineage>
        <taxon>Bacteria</taxon>
        <taxon>Pseudomonadati</taxon>
        <taxon>Pseudomonadota</taxon>
        <taxon>Betaproteobacteria</taxon>
        <taxon>Burkholderiales</taxon>
        <taxon>Comamonadaceae</taxon>
        <taxon>Polaromonas</taxon>
    </lineage>
</organism>
<dbReference type="Proteomes" id="UP000502041">
    <property type="component" value="Chromosome"/>
</dbReference>
<sequence length="72" mass="7903">MIVCVCHRVNDKTIAQCARSGASFDDIQLEFGVATQCGQCEQGARRIWSECCQSISVAHLRNENMLSMPLAA</sequence>
<evidence type="ECO:0000259" key="1">
    <source>
        <dbReference type="Pfam" id="PF04324"/>
    </source>
</evidence>
<proteinExistence type="predicted"/>
<dbReference type="InterPro" id="IPR041854">
    <property type="entry name" value="BFD-like_2Fe2S-bd_dom_sf"/>
</dbReference>
<dbReference type="RefSeq" id="WP_168922875.1">
    <property type="nucleotide sequence ID" value="NZ_CP051461.1"/>
</dbReference>
<feature type="domain" description="BFD-like [2Fe-2S]-binding" evidence="1">
    <location>
        <begin position="2"/>
        <end position="47"/>
    </location>
</feature>
<dbReference type="InterPro" id="IPR007419">
    <property type="entry name" value="BFD-like_2Fe2S-bd_dom"/>
</dbReference>
<dbReference type="Pfam" id="PF04324">
    <property type="entry name" value="Fer2_BFD"/>
    <property type="match status" value="1"/>
</dbReference>
<dbReference type="KEGG" id="pvac:HC248_02674"/>
<dbReference type="AlphaFoldDB" id="A0A6H2HBU8"/>
<keyword evidence="3" id="KW-1185">Reference proteome</keyword>
<dbReference type="Gene3D" id="1.10.10.1100">
    <property type="entry name" value="BFD-like [2Fe-2S]-binding domain"/>
    <property type="match status" value="1"/>
</dbReference>